<dbReference type="InterPro" id="IPR019734">
    <property type="entry name" value="TPR_rpt"/>
</dbReference>
<accession>A0AAN6Y7G5</accession>
<dbReference type="Gene3D" id="1.25.40.10">
    <property type="entry name" value="Tetratricopeptide repeat domain"/>
    <property type="match status" value="2"/>
</dbReference>
<evidence type="ECO:0000313" key="4">
    <source>
        <dbReference type="EMBL" id="KAK4210852.1"/>
    </source>
</evidence>
<keyword evidence="5" id="KW-1185">Reference proteome</keyword>
<evidence type="ECO:0000313" key="5">
    <source>
        <dbReference type="Proteomes" id="UP001301769"/>
    </source>
</evidence>
<dbReference type="EMBL" id="MU858164">
    <property type="protein sequence ID" value="KAK4210852.1"/>
    <property type="molecule type" value="Genomic_DNA"/>
</dbReference>
<dbReference type="Gene3D" id="3.40.50.300">
    <property type="entry name" value="P-loop containing nucleotide triphosphate hydrolases"/>
    <property type="match status" value="1"/>
</dbReference>
<dbReference type="InterPro" id="IPR011990">
    <property type="entry name" value="TPR-like_helical_dom_sf"/>
</dbReference>
<comment type="caution">
    <text evidence="4">The sequence shown here is derived from an EMBL/GenBank/DDBJ whole genome shotgun (WGS) entry which is preliminary data.</text>
</comment>
<evidence type="ECO:0000256" key="2">
    <source>
        <dbReference type="SAM" id="MobiDB-lite"/>
    </source>
</evidence>
<dbReference type="Pfam" id="PF13176">
    <property type="entry name" value="TPR_7"/>
    <property type="match status" value="1"/>
</dbReference>
<feature type="region of interest" description="Disordered" evidence="2">
    <location>
        <begin position="2130"/>
        <end position="2152"/>
    </location>
</feature>
<evidence type="ECO:0000256" key="1">
    <source>
        <dbReference type="ARBA" id="ARBA00022737"/>
    </source>
</evidence>
<dbReference type="InterPro" id="IPR056884">
    <property type="entry name" value="NPHP3-like_N"/>
</dbReference>
<proteinExistence type="predicted"/>
<sequence length="2222" mass="251015">MLGLRKGFQSISGRRLRSRGSSASSSLNADSTDEPQPPTPATDQPSRSLSAMDTIRAGLQESVQGLAGKGHKSSDAVVSVKDVTADSASDKTVSIQEESSTALTKVRTSNSHSTSTVTIQVTRLFDTTRSIRGHICKLGDYSEHWFKSLDLESYLEYISDERLIHMPRRGGDWDRVLRTAQFFGYQLWSFGDRIGAFCPGTEAAAITALGSTQILLEMGPGQAQALAPTFQALYELTLLISHVSQIHDVFNSSREVRETLAHLYCDIVELVGDISVHYRRKISNLKPHETVTINFEATFGASMAGIWKRRDHLTSRLWSIKLYSKSYRLSLESVRRRLKSDRSAQGAFYDQVHESLKRAEDTCEWLKPNLTEFFRGNDKALTITGDSGCGKTVLAGWVKERLQRPLDHVQYSTLTYNFPYDAPAKCTVLAFLKSILFQLLEKNVGDVELYGKLVDSFDAYDKHHSLAKLEGSLWVALEAGLKTLNDRHVNLALIVDGFHELRDEKMTPLEFHKTLRQRISGFQHIRMITLSKPISHLSDGCHHFTITPQHLQNDIKAYFRHSFSRLAGFAGLSSGDKEKVVAELATKAKVSFLWAYIVVRILVKENATSSAEGFAKSAHNIGGGVDEQIKKLVSKLSFKDETTRTLLAFMLVADRPLAVSEMAELLRLNVQGRKLGSAKADVPKHISDHVKDIVVIEQGSLHFKSKSIRTYLWDTQMGKSLPSVKDAHKHLTSVLLLYSKLVLCHSDEAEPSLDLLGDGTVDELFHSHPLLYYAVKHWRAHFKSSSYYGSKGEIVLAKDFHEYFPGSCNFALLERAVCAYGLPASKLLEHHEFSLKVRESCFGEKHLSVLQTLIIMGNIHVHVAGNTLDGAKYFYRVVNLGQVVLSKFSTIVVACTNLFLEYTATITITKRTEIVIYREKMILLMIEICKHKHGSTSDIVIKWYEVLADLYVKIKEEHEATLIYKVLYEIYVARFGKHSHQASGLREHLGELEISITGRHDIDMEEYAGFFLETSDELEFHSEKRICVLLQLAILYETQKQWHLAEKIYITLWRRISEICRLKATVELHILKLNITIAYIEFLRKHGRREEACSILICLWVEYEHHSFEDETIIIRIREIGKLFKAFGMLEMAISILTKVWGWFKSKGKVTDGEAGQTTILITEVVEEMTETTVVTKTTNTTTVIKEIYETHFTRCKQGKADKHFFDACLALANLYIKLENWAEAEIIIRQSLEITWKAILTADVNIKLSETRITECITVATRLAVCYHRQGWFDKAEAIYLGIFRACLASLHIEDVRIQETLAVLIKFYEEHHRHEKVIEIYIELLAKCRKQLGHSHRLTIKTLYMLADHCRLLGRSDAYEYYIQIVTTLNQGKKHCHHDAFEAAVILIRYYHERKSWTELQHLCAVLWETFVHHHKEFHFTEEVITLIYEKYIYVLEYHAKVDIQVLYEISVKFRETVTIVFGASSAILITAMLALAKICERHEKHYHEAVTIYEEIIKTTTTTVTETIITTVKKRLSKVYVTIITTGKPGSTTTTTIERALVLCLEAYAELKLKLGVWHETTLHKLKDIIIIYQKLGGKTCSHHAKIMDLLHVAFIGIATTTTCGSVALYQAGCLLSEIYIAAGLCTYGLKLVQQLRHQIIFGISGSGFDFDSVVLHKDLDVIIKLDAHNHKSIAKTAFVFLVSMEQHLHAHIKLSVLLSYSEVMASTLLEISLYESYKSIITTSSSKRVEIFIILEHGAKLRSFWVEQKHQDQMISVLDQKLFALFKARYVSHLSGIPDDALYLLYLAILSSLAGKDYHSYLTQQTKTFSFPALVCRSANAQVLSLLKSSNWAKALDVAKASFTLIHRMGWYDSLAQVQYSYKLAEYLAGIDDAPHPAQDNKLWQQYLSLSREITSCALSIFREKGIDFVRLKFADLAGIVRLLGSQENYVELEGLLLKLWRSREVQKNWTSSRVLAVGKMMVHAHVAAKNIPAAIELCDRMCYNLRRSRGVLDPVTVEMTQMLGALYTTDGRVDRAMGLAEGVLREIDSLLRESEKAGVSRPGGPRRAVSVCYLPAPNGKGVNGTAAAEGENGAGVVKAEDLAKTAAWQLELLKRSYLRLGGWTKPEQEFTNLYQRLVSRLGKAGLSGHSTSPESWAKQAKGGGSNKSDDLIGKYVGLRTSEWTLDTPDANDDGHVHRHGGDHFGIAENNGNGTVTKEKRRWTVDHVLVASQEWLVV</sequence>
<dbReference type="PANTHER" id="PTHR10039">
    <property type="entry name" value="AMELOGENIN"/>
    <property type="match status" value="1"/>
</dbReference>
<reference evidence="4" key="1">
    <citation type="journal article" date="2023" name="Mol. Phylogenet. Evol.">
        <title>Genome-scale phylogeny and comparative genomics of the fungal order Sordariales.</title>
        <authorList>
            <person name="Hensen N."/>
            <person name="Bonometti L."/>
            <person name="Westerberg I."/>
            <person name="Brannstrom I.O."/>
            <person name="Guillou S."/>
            <person name="Cros-Aarteil S."/>
            <person name="Calhoun S."/>
            <person name="Haridas S."/>
            <person name="Kuo A."/>
            <person name="Mondo S."/>
            <person name="Pangilinan J."/>
            <person name="Riley R."/>
            <person name="LaButti K."/>
            <person name="Andreopoulos B."/>
            <person name="Lipzen A."/>
            <person name="Chen C."/>
            <person name="Yan M."/>
            <person name="Daum C."/>
            <person name="Ng V."/>
            <person name="Clum A."/>
            <person name="Steindorff A."/>
            <person name="Ohm R.A."/>
            <person name="Martin F."/>
            <person name="Silar P."/>
            <person name="Natvig D.O."/>
            <person name="Lalanne C."/>
            <person name="Gautier V."/>
            <person name="Ament-Velasquez S.L."/>
            <person name="Kruys A."/>
            <person name="Hutchinson M.I."/>
            <person name="Powell A.J."/>
            <person name="Barry K."/>
            <person name="Miller A.N."/>
            <person name="Grigoriev I.V."/>
            <person name="Debuchy R."/>
            <person name="Gladieux P."/>
            <person name="Hiltunen Thoren M."/>
            <person name="Johannesson H."/>
        </authorList>
    </citation>
    <scope>NUCLEOTIDE SEQUENCE</scope>
    <source>
        <strain evidence="4">PSN293</strain>
    </source>
</reference>
<dbReference type="Proteomes" id="UP001301769">
    <property type="component" value="Unassembled WGS sequence"/>
</dbReference>
<keyword evidence="1" id="KW-0677">Repeat</keyword>
<dbReference type="InterPro" id="IPR027417">
    <property type="entry name" value="P-loop_NTPase"/>
</dbReference>
<dbReference type="Pfam" id="PF24883">
    <property type="entry name" value="NPHP3_N"/>
    <property type="match status" value="1"/>
</dbReference>
<feature type="region of interest" description="Disordered" evidence="2">
    <location>
        <begin position="1"/>
        <end position="49"/>
    </location>
</feature>
<protein>
    <recommendedName>
        <fullName evidence="3">Nephrocystin 3-like N-terminal domain-containing protein</fullName>
    </recommendedName>
</protein>
<dbReference type="SUPFAM" id="SSF52540">
    <property type="entry name" value="P-loop containing nucleoside triphosphate hydrolases"/>
    <property type="match status" value="1"/>
</dbReference>
<organism evidence="4 5">
    <name type="scientific">Rhypophila decipiens</name>
    <dbReference type="NCBI Taxonomy" id="261697"/>
    <lineage>
        <taxon>Eukaryota</taxon>
        <taxon>Fungi</taxon>
        <taxon>Dikarya</taxon>
        <taxon>Ascomycota</taxon>
        <taxon>Pezizomycotina</taxon>
        <taxon>Sordariomycetes</taxon>
        <taxon>Sordariomycetidae</taxon>
        <taxon>Sordariales</taxon>
        <taxon>Naviculisporaceae</taxon>
        <taxon>Rhypophila</taxon>
    </lineage>
</organism>
<name>A0AAN6Y7G5_9PEZI</name>
<dbReference type="SUPFAM" id="SSF48452">
    <property type="entry name" value="TPR-like"/>
    <property type="match status" value="2"/>
</dbReference>
<feature type="domain" description="Nephrocystin 3-like N-terminal" evidence="3">
    <location>
        <begin position="361"/>
        <end position="518"/>
    </location>
</feature>
<dbReference type="PANTHER" id="PTHR10039:SF9">
    <property type="entry name" value="NACHT DOMAIN PROTEIN (AFU_ORTHOLOGUE AFUA_2G01760)"/>
    <property type="match status" value="1"/>
</dbReference>
<reference evidence="4" key="2">
    <citation type="submission" date="2023-05" db="EMBL/GenBank/DDBJ databases">
        <authorList>
            <consortium name="Lawrence Berkeley National Laboratory"/>
            <person name="Steindorff A."/>
            <person name="Hensen N."/>
            <person name="Bonometti L."/>
            <person name="Westerberg I."/>
            <person name="Brannstrom I.O."/>
            <person name="Guillou S."/>
            <person name="Cros-Aarteil S."/>
            <person name="Calhoun S."/>
            <person name="Haridas S."/>
            <person name="Kuo A."/>
            <person name="Mondo S."/>
            <person name="Pangilinan J."/>
            <person name="Riley R."/>
            <person name="Labutti K."/>
            <person name="Andreopoulos B."/>
            <person name="Lipzen A."/>
            <person name="Chen C."/>
            <person name="Yanf M."/>
            <person name="Daum C."/>
            <person name="Ng V."/>
            <person name="Clum A."/>
            <person name="Ohm R."/>
            <person name="Martin F."/>
            <person name="Silar P."/>
            <person name="Natvig D."/>
            <person name="Lalanne C."/>
            <person name="Gautier V."/>
            <person name="Ament-Velasquez S.L."/>
            <person name="Kruys A."/>
            <person name="Hutchinson M.I."/>
            <person name="Powell A.J."/>
            <person name="Barry K."/>
            <person name="Miller A.N."/>
            <person name="Grigoriev I.V."/>
            <person name="Debuchy R."/>
            <person name="Gladieux P."/>
            <person name="Thoren M.H."/>
            <person name="Johannesson H."/>
        </authorList>
    </citation>
    <scope>NUCLEOTIDE SEQUENCE</scope>
    <source>
        <strain evidence="4">PSN293</strain>
    </source>
</reference>
<gene>
    <name evidence="4" type="ORF">QBC37DRAFT_27183</name>
</gene>
<evidence type="ECO:0000259" key="3">
    <source>
        <dbReference type="Pfam" id="PF24883"/>
    </source>
</evidence>